<organism evidence="2 3">
    <name type="scientific">Paenibacillus baimaensis</name>
    <dbReference type="NCBI Taxonomy" id="2982185"/>
    <lineage>
        <taxon>Bacteria</taxon>
        <taxon>Bacillati</taxon>
        <taxon>Bacillota</taxon>
        <taxon>Bacilli</taxon>
        <taxon>Bacillales</taxon>
        <taxon>Paenibacillaceae</taxon>
        <taxon>Paenibacillus</taxon>
    </lineage>
</organism>
<name>A0ABT2UR01_9BACL</name>
<keyword evidence="1" id="KW-0472">Membrane</keyword>
<keyword evidence="3" id="KW-1185">Reference proteome</keyword>
<evidence type="ECO:0000256" key="1">
    <source>
        <dbReference type="SAM" id="Phobius"/>
    </source>
</evidence>
<comment type="caution">
    <text evidence="2">The sequence shown here is derived from an EMBL/GenBank/DDBJ whole genome shotgun (WGS) entry which is preliminary data.</text>
</comment>
<evidence type="ECO:0000313" key="3">
    <source>
        <dbReference type="Proteomes" id="UP001652445"/>
    </source>
</evidence>
<proteinExistence type="predicted"/>
<reference evidence="2 3" key="1">
    <citation type="submission" date="2022-09" db="EMBL/GenBank/DDBJ databases">
        <authorList>
            <person name="Han X.L."/>
            <person name="Wang Q."/>
            <person name="Lu T."/>
        </authorList>
    </citation>
    <scope>NUCLEOTIDE SEQUENCE [LARGE SCALE GENOMIC DNA]</scope>
    <source>
        <strain evidence="2 3">WQ 127069</strain>
    </source>
</reference>
<dbReference type="Proteomes" id="UP001652445">
    <property type="component" value="Unassembled WGS sequence"/>
</dbReference>
<keyword evidence="1" id="KW-0812">Transmembrane</keyword>
<sequence length="155" mass="17624">MAKKQLCSHHLQKSCFLFFSGLLRISTQVTEKEGWTSEQNKDFCTYVQLGVELTGSYFSIALVFMLETMVTFNRNMCLFFCIFQRIGGIGVVEIIEKEQFSVIGNLGKGFANEAPQWIPSLWKEANSNFIEISNLAIHHHVQATPVCFVKEPMCT</sequence>
<evidence type="ECO:0000313" key="2">
    <source>
        <dbReference type="EMBL" id="MCU6797070.1"/>
    </source>
</evidence>
<accession>A0ABT2UR01</accession>
<gene>
    <name evidence="2" type="ORF">OB236_33565</name>
</gene>
<protein>
    <submittedName>
        <fullName evidence="2">Uncharacterized protein</fullName>
    </submittedName>
</protein>
<feature type="transmembrane region" description="Helical" evidence="1">
    <location>
        <begin position="46"/>
        <end position="66"/>
    </location>
</feature>
<dbReference type="EMBL" id="JAOQIO010000113">
    <property type="protein sequence ID" value="MCU6797070.1"/>
    <property type="molecule type" value="Genomic_DNA"/>
</dbReference>
<keyword evidence="1" id="KW-1133">Transmembrane helix</keyword>